<name>A0A5N6TVS0_ASPAV</name>
<keyword evidence="4" id="KW-0547">Nucleotide-binding</keyword>
<comment type="catalytic activity">
    <reaction evidence="8">
        <text>L-seryl-[protein] + ATP = O-phospho-L-seryl-[protein] + ADP + H(+)</text>
        <dbReference type="Rhea" id="RHEA:17989"/>
        <dbReference type="Rhea" id="RHEA-COMP:9863"/>
        <dbReference type="Rhea" id="RHEA-COMP:11604"/>
        <dbReference type="ChEBI" id="CHEBI:15378"/>
        <dbReference type="ChEBI" id="CHEBI:29999"/>
        <dbReference type="ChEBI" id="CHEBI:30616"/>
        <dbReference type="ChEBI" id="CHEBI:83421"/>
        <dbReference type="ChEBI" id="CHEBI:456216"/>
        <dbReference type="EC" id="2.7.11.1"/>
    </reaction>
</comment>
<gene>
    <name evidence="10" type="ORF">BDV25DRAFT_129527</name>
</gene>
<dbReference type="Pfam" id="PF00069">
    <property type="entry name" value="Pkinase"/>
    <property type="match status" value="1"/>
</dbReference>
<reference evidence="10 11" key="1">
    <citation type="submission" date="2019-04" db="EMBL/GenBank/DDBJ databases">
        <title>Friends and foes A comparative genomics study of 23 Aspergillus species from section Flavi.</title>
        <authorList>
            <consortium name="DOE Joint Genome Institute"/>
            <person name="Kjaerbolling I."/>
            <person name="Vesth T."/>
            <person name="Frisvad J.C."/>
            <person name="Nybo J.L."/>
            <person name="Theobald S."/>
            <person name="Kildgaard S."/>
            <person name="Isbrandt T."/>
            <person name="Kuo A."/>
            <person name="Sato A."/>
            <person name="Lyhne E.K."/>
            <person name="Kogle M.E."/>
            <person name="Wiebenga A."/>
            <person name="Kun R.S."/>
            <person name="Lubbers R.J."/>
            <person name="Makela M.R."/>
            <person name="Barry K."/>
            <person name="Chovatia M."/>
            <person name="Clum A."/>
            <person name="Daum C."/>
            <person name="Haridas S."/>
            <person name="He G."/>
            <person name="LaButti K."/>
            <person name="Lipzen A."/>
            <person name="Mondo S."/>
            <person name="Riley R."/>
            <person name="Salamov A."/>
            <person name="Simmons B.A."/>
            <person name="Magnuson J.K."/>
            <person name="Henrissat B."/>
            <person name="Mortensen U.H."/>
            <person name="Larsen T.O."/>
            <person name="Devries R.P."/>
            <person name="Grigoriev I.V."/>
            <person name="Machida M."/>
            <person name="Baker S.E."/>
            <person name="Andersen M.R."/>
        </authorList>
    </citation>
    <scope>NUCLEOTIDE SEQUENCE [LARGE SCALE GENOMIC DNA]</scope>
    <source>
        <strain evidence="10 11">IBT 18842</strain>
    </source>
</reference>
<dbReference type="GO" id="GO:0004674">
    <property type="term" value="F:protein serine/threonine kinase activity"/>
    <property type="evidence" value="ECO:0007669"/>
    <property type="project" value="UniProtKB-KW"/>
</dbReference>
<sequence length="389" mass="44844">MSRMLGALGIPPFRRLPSPARQFPPGPLVDSNKVEEEKLAWYSHENFFPVKIGDVFQSKYQVVEKLGYGGYSTVWLCKDLEDHAYVTLKLYECGSAHAEREIQVYEHLKGLKSCHTGTVLVRTVLDKFQLSSTDGSHFYQCLVHPALGMSLYELRSRCPRKVFPENLLKPTLIHILLALDFLHTEAHVIRTDIQEKNIMLNVEDESILVGFEEAEISNPSPRKVVGDRAIYYSRKLGIPKTHGRPVLSDFGEARFGSESGTYRDDVQPFMYRAPEVLLRVPWNEKIDIWNLAVVAWDLFEQGHLAEMITYLGPPPRDMLEKSEYATRYFDRKWKGLAETPLTSLEGIESNLEGEQQENFLRFIRKMLQWRPEDRPTAKELLSDPWLRST</sequence>
<dbReference type="EMBL" id="ML742093">
    <property type="protein sequence ID" value="KAE8150472.1"/>
    <property type="molecule type" value="Genomic_DNA"/>
</dbReference>
<keyword evidence="11" id="KW-1185">Reference proteome</keyword>
<protein>
    <recommendedName>
        <fullName evidence="1">non-specific serine/threonine protein kinase</fullName>
        <ecNumber evidence="1">2.7.11.1</ecNumber>
    </recommendedName>
</protein>
<feature type="domain" description="Protein kinase" evidence="9">
    <location>
        <begin position="60"/>
        <end position="386"/>
    </location>
</feature>
<dbReference type="InterPro" id="IPR051334">
    <property type="entry name" value="SRPK"/>
</dbReference>
<dbReference type="EC" id="2.7.11.1" evidence="1"/>
<dbReference type="GO" id="GO:0005524">
    <property type="term" value="F:ATP binding"/>
    <property type="evidence" value="ECO:0007669"/>
    <property type="project" value="UniProtKB-KW"/>
</dbReference>
<evidence type="ECO:0000256" key="5">
    <source>
        <dbReference type="ARBA" id="ARBA00022777"/>
    </source>
</evidence>
<dbReference type="SMART" id="SM00220">
    <property type="entry name" value="S_TKc"/>
    <property type="match status" value="1"/>
</dbReference>
<evidence type="ECO:0000256" key="4">
    <source>
        <dbReference type="ARBA" id="ARBA00022741"/>
    </source>
</evidence>
<evidence type="ECO:0000256" key="3">
    <source>
        <dbReference type="ARBA" id="ARBA00022679"/>
    </source>
</evidence>
<comment type="catalytic activity">
    <reaction evidence="7">
        <text>L-threonyl-[protein] + ATP = O-phospho-L-threonyl-[protein] + ADP + H(+)</text>
        <dbReference type="Rhea" id="RHEA:46608"/>
        <dbReference type="Rhea" id="RHEA-COMP:11060"/>
        <dbReference type="Rhea" id="RHEA-COMP:11605"/>
        <dbReference type="ChEBI" id="CHEBI:15378"/>
        <dbReference type="ChEBI" id="CHEBI:30013"/>
        <dbReference type="ChEBI" id="CHEBI:30616"/>
        <dbReference type="ChEBI" id="CHEBI:61977"/>
        <dbReference type="ChEBI" id="CHEBI:456216"/>
        <dbReference type="EC" id="2.7.11.1"/>
    </reaction>
</comment>
<evidence type="ECO:0000313" key="11">
    <source>
        <dbReference type="Proteomes" id="UP000325780"/>
    </source>
</evidence>
<evidence type="ECO:0000256" key="7">
    <source>
        <dbReference type="ARBA" id="ARBA00047899"/>
    </source>
</evidence>
<proteinExistence type="predicted"/>
<dbReference type="PROSITE" id="PS50011">
    <property type="entry name" value="PROTEIN_KINASE_DOM"/>
    <property type="match status" value="1"/>
</dbReference>
<dbReference type="GO" id="GO:0000245">
    <property type="term" value="P:spliceosomal complex assembly"/>
    <property type="evidence" value="ECO:0007669"/>
    <property type="project" value="TreeGrafter"/>
</dbReference>
<evidence type="ECO:0000313" key="10">
    <source>
        <dbReference type="EMBL" id="KAE8150472.1"/>
    </source>
</evidence>
<dbReference type="PANTHER" id="PTHR47634:SF9">
    <property type="entry name" value="PROTEIN KINASE DOMAIN-CONTAINING PROTEIN-RELATED"/>
    <property type="match status" value="1"/>
</dbReference>
<evidence type="ECO:0000256" key="1">
    <source>
        <dbReference type="ARBA" id="ARBA00012513"/>
    </source>
</evidence>
<evidence type="ECO:0000256" key="2">
    <source>
        <dbReference type="ARBA" id="ARBA00022527"/>
    </source>
</evidence>
<dbReference type="GO" id="GO:0005634">
    <property type="term" value="C:nucleus"/>
    <property type="evidence" value="ECO:0007669"/>
    <property type="project" value="TreeGrafter"/>
</dbReference>
<dbReference type="GO" id="GO:0050684">
    <property type="term" value="P:regulation of mRNA processing"/>
    <property type="evidence" value="ECO:0007669"/>
    <property type="project" value="TreeGrafter"/>
</dbReference>
<accession>A0A5N6TVS0</accession>
<dbReference type="SUPFAM" id="SSF56112">
    <property type="entry name" value="Protein kinase-like (PK-like)"/>
    <property type="match status" value="1"/>
</dbReference>
<dbReference type="Gene3D" id="3.30.200.20">
    <property type="entry name" value="Phosphorylase Kinase, domain 1"/>
    <property type="match status" value="1"/>
</dbReference>
<keyword evidence="2" id="KW-0723">Serine/threonine-protein kinase</keyword>
<dbReference type="InterPro" id="IPR011009">
    <property type="entry name" value="Kinase-like_dom_sf"/>
</dbReference>
<keyword evidence="5 10" id="KW-0418">Kinase</keyword>
<keyword evidence="6" id="KW-0067">ATP-binding</keyword>
<organism evidence="10 11">
    <name type="scientific">Aspergillus avenaceus</name>
    <dbReference type="NCBI Taxonomy" id="36643"/>
    <lineage>
        <taxon>Eukaryota</taxon>
        <taxon>Fungi</taxon>
        <taxon>Dikarya</taxon>
        <taxon>Ascomycota</taxon>
        <taxon>Pezizomycotina</taxon>
        <taxon>Eurotiomycetes</taxon>
        <taxon>Eurotiomycetidae</taxon>
        <taxon>Eurotiales</taxon>
        <taxon>Aspergillaceae</taxon>
        <taxon>Aspergillus</taxon>
        <taxon>Aspergillus subgen. Circumdati</taxon>
    </lineage>
</organism>
<dbReference type="Proteomes" id="UP000325780">
    <property type="component" value="Unassembled WGS sequence"/>
</dbReference>
<dbReference type="Gene3D" id="1.10.510.10">
    <property type="entry name" value="Transferase(Phosphotransferase) domain 1"/>
    <property type="match status" value="1"/>
</dbReference>
<dbReference type="InterPro" id="IPR000719">
    <property type="entry name" value="Prot_kinase_dom"/>
</dbReference>
<evidence type="ECO:0000259" key="9">
    <source>
        <dbReference type="PROSITE" id="PS50011"/>
    </source>
</evidence>
<dbReference type="AlphaFoldDB" id="A0A5N6TVS0"/>
<dbReference type="PANTHER" id="PTHR47634">
    <property type="entry name" value="PROTEIN KINASE DOMAIN-CONTAINING PROTEIN-RELATED"/>
    <property type="match status" value="1"/>
</dbReference>
<keyword evidence="3" id="KW-0808">Transferase</keyword>
<dbReference type="OrthoDB" id="5979581at2759"/>
<dbReference type="GO" id="GO:0005737">
    <property type="term" value="C:cytoplasm"/>
    <property type="evidence" value="ECO:0007669"/>
    <property type="project" value="TreeGrafter"/>
</dbReference>
<evidence type="ECO:0000256" key="8">
    <source>
        <dbReference type="ARBA" id="ARBA00048679"/>
    </source>
</evidence>
<evidence type="ECO:0000256" key="6">
    <source>
        <dbReference type="ARBA" id="ARBA00022840"/>
    </source>
</evidence>